<dbReference type="Pfam" id="PF03572">
    <property type="entry name" value="Peptidase_S41"/>
    <property type="match status" value="1"/>
</dbReference>
<keyword evidence="6" id="KW-0812">Transmembrane</keyword>
<dbReference type="GO" id="GO:0004175">
    <property type="term" value="F:endopeptidase activity"/>
    <property type="evidence" value="ECO:0007669"/>
    <property type="project" value="TreeGrafter"/>
</dbReference>
<dbReference type="InterPro" id="IPR041489">
    <property type="entry name" value="PDZ_6"/>
</dbReference>
<keyword evidence="3 5" id="KW-0378">Hydrolase</keyword>
<dbReference type="Gene3D" id="3.30.750.44">
    <property type="match status" value="1"/>
</dbReference>
<dbReference type="GO" id="GO:0030288">
    <property type="term" value="C:outer membrane-bounded periplasmic space"/>
    <property type="evidence" value="ECO:0007669"/>
    <property type="project" value="TreeGrafter"/>
</dbReference>
<dbReference type="Gene3D" id="3.90.226.10">
    <property type="entry name" value="2-enoyl-CoA Hydratase, Chain A, domain 1"/>
    <property type="match status" value="1"/>
</dbReference>
<keyword evidence="2 5" id="KW-0645">Protease</keyword>
<feature type="transmembrane region" description="Helical" evidence="6">
    <location>
        <begin position="24"/>
        <end position="42"/>
    </location>
</feature>
<dbReference type="CDD" id="cd06782">
    <property type="entry name" value="cpPDZ_CPP-like"/>
    <property type="match status" value="1"/>
</dbReference>
<dbReference type="InterPro" id="IPR005151">
    <property type="entry name" value="Tail-specific_protease"/>
</dbReference>
<name>A0A2M7TEF3_UNCKA</name>
<dbReference type="InterPro" id="IPR004447">
    <property type="entry name" value="Peptidase_S41A"/>
</dbReference>
<dbReference type="Gene3D" id="2.30.42.10">
    <property type="match status" value="1"/>
</dbReference>
<dbReference type="GO" id="GO:0007165">
    <property type="term" value="P:signal transduction"/>
    <property type="evidence" value="ECO:0007669"/>
    <property type="project" value="TreeGrafter"/>
</dbReference>
<dbReference type="EMBL" id="PFNL01000197">
    <property type="protein sequence ID" value="PIZ44063.1"/>
    <property type="molecule type" value="Genomic_DNA"/>
</dbReference>
<keyword evidence="6" id="KW-1133">Transmembrane helix</keyword>
<dbReference type="NCBIfam" id="TIGR00225">
    <property type="entry name" value="prc"/>
    <property type="match status" value="1"/>
</dbReference>
<dbReference type="GO" id="GO:0006508">
    <property type="term" value="P:proteolysis"/>
    <property type="evidence" value="ECO:0007669"/>
    <property type="project" value="UniProtKB-KW"/>
</dbReference>
<dbReference type="PANTHER" id="PTHR32060:SF30">
    <property type="entry name" value="CARBOXY-TERMINAL PROCESSING PROTEASE CTPA"/>
    <property type="match status" value="1"/>
</dbReference>
<reference evidence="9" key="1">
    <citation type="submission" date="2017-09" db="EMBL/GenBank/DDBJ databases">
        <title>Depth-based differentiation of microbial function through sediment-hosted aquifers and enrichment of novel symbionts in the deep terrestrial subsurface.</title>
        <authorList>
            <person name="Probst A.J."/>
            <person name="Ladd B."/>
            <person name="Jarett J.K."/>
            <person name="Geller-Mcgrath D.E."/>
            <person name="Sieber C.M.K."/>
            <person name="Emerson J.B."/>
            <person name="Anantharaman K."/>
            <person name="Thomas B.C."/>
            <person name="Malmstrom R."/>
            <person name="Stieglmeier M."/>
            <person name="Klingl A."/>
            <person name="Woyke T."/>
            <person name="Ryan C.M."/>
            <person name="Banfield J.F."/>
        </authorList>
    </citation>
    <scope>NUCLEOTIDE SEQUENCE [LARGE SCALE GENOMIC DNA]</scope>
</reference>
<evidence type="ECO:0000313" key="8">
    <source>
        <dbReference type="EMBL" id="PIZ44063.1"/>
    </source>
</evidence>
<dbReference type="SUPFAM" id="SSF50156">
    <property type="entry name" value="PDZ domain-like"/>
    <property type="match status" value="1"/>
</dbReference>
<dbReference type="SUPFAM" id="SSF52096">
    <property type="entry name" value="ClpP/crotonase"/>
    <property type="match status" value="1"/>
</dbReference>
<dbReference type="InterPro" id="IPR029045">
    <property type="entry name" value="ClpP/crotonase-like_dom_sf"/>
</dbReference>
<evidence type="ECO:0000256" key="4">
    <source>
        <dbReference type="ARBA" id="ARBA00022825"/>
    </source>
</evidence>
<dbReference type="FunFam" id="2.30.42.10:FF:000063">
    <property type="entry name" value="Peptidase, S41 family"/>
    <property type="match status" value="1"/>
</dbReference>
<dbReference type="Pfam" id="PF17820">
    <property type="entry name" value="PDZ_6"/>
    <property type="match status" value="1"/>
</dbReference>
<comment type="caution">
    <text evidence="8">The sequence shown here is derived from an EMBL/GenBank/DDBJ whole genome shotgun (WGS) entry which is preliminary data.</text>
</comment>
<evidence type="ECO:0000256" key="6">
    <source>
        <dbReference type="SAM" id="Phobius"/>
    </source>
</evidence>
<dbReference type="InterPro" id="IPR001478">
    <property type="entry name" value="PDZ"/>
</dbReference>
<keyword evidence="4 5" id="KW-0720">Serine protease</keyword>
<evidence type="ECO:0000313" key="9">
    <source>
        <dbReference type="Proteomes" id="UP000228920"/>
    </source>
</evidence>
<dbReference type="AlphaFoldDB" id="A0A2M7TEF3"/>
<proteinExistence type="inferred from homology"/>
<accession>A0A2M7TEF3</accession>
<dbReference type="Proteomes" id="UP000228920">
    <property type="component" value="Unassembled WGS sequence"/>
</dbReference>
<dbReference type="PROSITE" id="PS50106">
    <property type="entry name" value="PDZ"/>
    <property type="match status" value="1"/>
</dbReference>
<evidence type="ECO:0000259" key="7">
    <source>
        <dbReference type="PROSITE" id="PS50106"/>
    </source>
</evidence>
<dbReference type="GO" id="GO:0008236">
    <property type="term" value="F:serine-type peptidase activity"/>
    <property type="evidence" value="ECO:0007669"/>
    <property type="project" value="UniProtKB-KW"/>
</dbReference>
<sequence length="432" mass="46182">MSDQTTSFGIKVPTKASQSKSSGGYVRTLVFIVFFASFGFVARDFVPQAVVPSFATNTPFTLVNSENKDVDRTVDMNLFWEALQLIQDNYLDAGKVSGTDLVNGAISGMVQAVGDPYTSYFTPDENISFKDSLEGLYDGIGAQLGYKDEQLAIIAPLDSSPAQEAGVRSGDLIVGVDGESTNGWSVQKAVQAIRGEAGTNVVLLLVRPSQSLDSFEITVERKTITIPAVRLSWVKDENGAETSVAHIRVMRFGSDTIETWNNVVSEAKFSGASAVVLDVRNNPGGLLSAAIYLGSDFFKDGVVVKRQTKDSVEEFTVDHTCQLCTIPVVVLIDEGSASASEILAGALQARGRAQLVGMKSFGKGTVQEAIELDGGAGIHITTARWLLPNDQNIHGEGLYPDVEISSDAASGPFTESDSREDAQLKAAFDLVK</sequence>
<evidence type="ECO:0000256" key="2">
    <source>
        <dbReference type="ARBA" id="ARBA00022670"/>
    </source>
</evidence>
<comment type="similarity">
    <text evidence="1 5">Belongs to the peptidase S41A family.</text>
</comment>
<dbReference type="InterPro" id="IPR036034">
    <property type="entry name" value="PDZ_sf"/>
</dbReference>
<dbReference type="CDD" id="cd07560">
    <property type="entry name" value="Peptidase_S41_CPP"/>
    <property type="match status" value="1"/>
</dbReference>
<dbReference type="SMART" id="SM00245">
    <property type="entry name" value="TSPc"/>
    <property type="match status" value="1"/>
</dbReference>
<dbReference type="Pfam" id="PF22694">
    <property type="entry name" value="CtpB_N-like"/>
    <property type="match status" value="1"/>
</dbReference>
<evidence type="ECO:0000256" key="5">
    <source>
        <dbReference type="RuleBase" id="RU004404"/>
    </source>
</evidence>
<feature type="domain" description="PDZ" evidence="7">
    <location>
        <begin position="126"/>
        <end position="208"/>
    </location>
</feature>
<protein>
    <recommendedName>
        <fullName evidence="7">PDZ domain-containing protein</fullName>
    </recommendedName>
</protein>
<evidence type="ECO:0000256" key="3">
    <source>
        <dbReference type="ARBA" id="ARBA00022801"/>
    </source>
</evidence>
<dbReference type="InterPro" id="IPR055210">
    <property type="entry name" value="CtpA/B_N"/>
</dbReference>
<dbReference type="SMART" id="SM00228">
    <property type="entry name" value="PDZ"/>
    <property type="match status" value="1"/>
</dbReference>
<gene>
    <name evidence="8" type="ORF">COY32_07090</name>
</gene>
<dbReference type="PANTHER" id="PTHR32060">
    <property type="entry name" value="TAIL-SPECIFIC PROTEASE"/>
    <property type="match status" value="1"/>
</dbReference>
<organism evidence="8 9">
    <name type="scientific">candidate division WWE3 bacterium CG_4_10_14_0_2_um_filter_41_14</name>
    <dbReference type="NCBI Taxonomy" id="1975072"/>
    <lineage>
        <taxon>Bacteria</taxon>
        <taxon>Katanobacteria</taxon>
    </lineage>
</organism>
<evidence type="ECO:0000256" key="1">
    <source>
        <dbReference type="ARBA" id="ARBA00009179"/>
    </source>
</evidence>
<keyword evidence="6" id="KW-0472">Membrane</keyword>